<proteinExistence type="predicted"/>
<keyword evidence="2 3" id="KW-0040">ANK repeat</keyword>
<organism evidence="5 6">
    <name type="scientific">Penicillium alfredii</name>
    <dbReference type="NCBI Taxonomy" id="1506179"/>
    <lineage>
        <taxon>Eukaryota</taxon>
        <taxon>Fungi</taxon>
        <taxon>Dikarya</taxon>
        <taxon>Ascomycota</taxon>
        <taxon>Pezizomycotina</taxon>
        <taxon>Eurotiomycetes</taxon>
        <taxon>Eurotiomycetidae</taxon>
        <taxon>Eurotiales</taxon>
        <taxon>Aspergillaceae</taxon>
        <taxon>Penicillium</taxon>
    </lineage>
</organism>
<feature type="domain" description="F-box" evidence="4">
    <location>
        <begin position="1"/>
        <end position="49"/>
    </location>
</feature>
<dbReference type="Pfam" id="PF12796">
    <property type="entry name" value="Ank_2"/>
    <property type="match status" value="2"/>
</dbReference>
<dbReference type="Pfam" id="PF12937">
    <property type="entry name" value="F-box-like"/>
    <property type="match status" value="1"/>
</dbReference>
<reference evidence="5" key="2">
    <citation type="journal article" date="2023" name="IMA Fungus">
        <title>Comparative genomic study of the Penicillium genus elucidates a diverse pangenome and 15 lateral gene transfer events.</title>
        <authorList>
            <person name="Petersen C."/>
            <person name="Sorensen T."/>
            <person name="Nielsen M.R."/>
            <person name="Sondergaard T.E."/>
            <person name="Sorensen J.L."/>
            <person name="Fitzpatrick D.A."/>
            <person name="Frisvad J.C."/>
            <person name="Nielsen K.L."/>
        </authorList>
    </citation>
    <scope>NUCLEOTIDE SEQUENCE</scope>
    <source>
        <strain evidence="5">IBT 34128</strain>
    </source>
</reference>
<reference evidence="5" key="1">
    <citation type="submission" date="2022-11" db="EMBL/GenBank/DDBJ databases">
        <authorList>
            <person name="Petersen C."/>
        </authorList>
    </citation>
    <scope>NUCLEOTIDE SEQUENCE</scope>
    <source>
        <strain evidence="5">IBT 34128</strain>
    </source>
</reference>
<dbReference type="SUPFAM" id="SSF81383">
    <property type="entry name" value="F-box domain"/>
    <property type="match status" value="1"/>
</dbReference>
<dbReference type="PROSITE" id="PS50088">
    <property type="entry name" value="ANK_REPEAT"/>
    <property type="match status" value="1"/>
</dbReference>
<dbReference type="SMART" id="SM00248">
    <property type="entry name" value="ANK"/>
    <property type="match status" value="12"/>
</dbReference>
<evidence type="ECO:0000313" key="5">
    <source>
        <dbReference type="EMBL" id="KAJ5105686.1"/>
    </source>
</evidence>
<dbReference type="RefSeq" id="XP_056514682.1">
    <property type="nucleotide sequence ID" value="XM_056653615.1"/>
</dbReference>
<dbReference type="PANTHER" id="PTHR24198">
    <property type="entry name" value="ANKYRIN REPEAT AND PROTEIN KINASE DOMAIN-CONTAINING PROTEIN"/>
    <property type="match status" value="1"/>
</dbReference>
<dbReference type="PROSITE" id="PS50297">
    <property type="entry name" value="ANK_REP_REGION"/>
    <property type="match status" value="1"/>
</dbReference>
<dbReference type="OrthoDB" id="366390at2759"/>
<dbReference type="GeneID" id="81392783"/>
<feature type="repeat" description="ANK" evidence="3">
    <location>
        <begin position="186"/>
        <end position="212"/>
    </location>
</feature>
<dbReference type="PANTHER" id="PTHR24198:SF165">
    <property type="entry name" value="ANKYRIN REPEAT-CONTAINING PROTEIN-RELATED"/>
    <property type="match status" value="1"/>
</dbReference>
<dbReference type="Proteomes" id="UP001141434">
    <property type="component" value="Unassembled WGS sequence"/>
</dbReference>
<name>A0A9W9FSK9_9EURO</name>
<protein>
    <recommendedName>
        <fullName evidence="4">F-box domain-containing protein</fullName>
    </recommendedName>
</protein>
<evidence type="ECO:0000259" key="4">
    <source>
        <dbReference type="PROSITE" id="PS50181"/>
    </source>
</evidence>
<accession>A0A9W9FSK9</accession>
<evidence type="ECO:0000256" key="3">
    <source>
        <dbReference type="PROSITE-ProRule" id="PRU00023"/>
    </source>
</evidence>
<dbReference type="PROSITE" id="PS50181">
    <property type="entry name" value="FBOX"/>
    <property type="match status" value="1"/>
</dbReference>
<evidence type="ECO:0000256" key="1">
    <source>
        <dbReference type="ARBA" id="ARBA00022737"/>
    </source>
</evidence>
<gene>
    <name evidence="5" type="ORF">NUU61_003033</name>
</gene>
<dbReference type="InterPro" id="IPR036047">
    <property type="entry name" value="F-box-like_dom_sf"/>
</dbReference>
<dbReference type="SUPFAM" id="SSF48403">
    <property type="entry name" value="Ankyrin repeat"/>
    <property type="match status" value="2"/>
</dbReference>
<dbReference type="Gene3D" id="1.25.40.20">
    <property type="entry name" value="Ankyrin repeat-containing domain"/>
    <property type="match status" value="4"/>
</dbReference>
<comment type="caution">
    <text evidence="5">The sequence shown here is derived from an EMBL/GenBank/DDBJ whole genome shotgun (WGS) entry which is preliminary data.</text>
</comment>
<evidence type="ECO:0000256" key="2">
    <source>
        <dbReference type="ARBA" id="ARBA00023043"/>
    </source>
</evidence>
<dbReference type="Pfam" id="PF00023">
    <property type="entry name" value="Ank"/>
    <property type="match status" value="1"/>
</dbReference>
<sequence>MPLLLLPNEILHHIIQHLDYASEVNAVAQTCRALHPLATARLYPHWATRYSPRSLDRIIENGNLDALRKLLSAGVYMDTYRKANKDQLPLAKAAAEGKVAVLQEFVDAYGPAVIKEVGRMRPLMHGAVCGGLEVLKFLVEHGAKHDTAAVLQLGDVLGFAAQHGSLAVIRYLVEEIGCEVDAVDFDGKTPLWWTALMGRLDVVQFLLVAGANPHSQCLDEPNETPLYCAAIQGRESVVRFLLDQEIYPDLQTELNMLALARMVAEGKEAMAALIFERVDLETLLASSSESDRFYLLLIACAWGDEPFVRRLLDMGYEPFRLEWGAEPLEISARRGYTQILGLILDSLMESHPFMLKCTLVHAAFWAADCNQAAALREILDRVADCVGKMQDEDEMDMFVGRERFPTIDDGDRLDGILEQQGYEAFMYYVSLKVGVVHEPVTRLLLERDALETIQEPENVNEIVRTALKEGNPAVVRLMLEKTGLGPLDELDEYETILESAAADSTPEVFKMLLDMGVTLQPGDAVCESALTEAARNKKAEIVRLYLDCGFDVNGEYQPRGWNRSRGRLLTFVTCAVPRVDEADHDHHALEVVRLLLDRGAEIDAIDGRCHTALSYALENKPAVVRELIARGADSLCGFETEESPLQEVAGTGRPGLVALFLGTSNAYRIKYQDFAAVFRRPSRFNWERMEYWTRFAVEKVLRQHYWRLRYPTLAT</sequence>
<dbReference type="InterPro" id="IPR002110">
    <property type="entry name" value="Ankyrin_rpt"/>
</dbReference>
<keyword evidence="6" id="KW-1185">Reference proteome</keyword>
<dbReference type="InterPro" id="IPR036770">
    <property type="entry name" value="Ankyrin_rpt-contain_sf"/>
</dbReference>
<keyword evidence="1" id="KW-0677">Repeat</keyword>
<evidence type="ECO:0000313" key="6">
    <source>
        <dbReference type="Proteomes" id="UP001141434"/>
    </source>
</evidence>
<dbReference type="EMBL" id="JAPMSZ010000004">
    <property type="protein sequence ID" value="KAJ5105686.1"/>
    <property type="molecule type" value="Genomic_DNA"/>
</dbReference>
<dbReference type="AlphaFoldDB" id="A0A9W9FSK9"/>
<dbReference type="InterPro" id="IPR001810">
    <property type="entry name" value="F-box_dom"/>
</dbReference>